<dbReference type="EMBL" id="CM010722">
    <property type="protein sequence ID" value="RZC74914.1"/>
    <property type="molecule type" value="Genomic_DNA"/>
</dbReference>
<name>A0A4Y7KNJ6_PAPSO</name>
<protein>
    <submittedName>
        <fullName evidence="1">Uncharacterized protein</fullName>
    </submittedName>
</protein>
<keyword evidence="2" id="KW-1185">Reference proteome</keyword>
<evidence type="ECO:0000313" key="2">
    <source>
        <dbReference type="Proteomes" id="UP000316621"/>
    </source>
</evidence>
<dbReference type="Proteomes" id="UP000316621">
    <property type="component" value="Chromosome 8"/>
</dbReference>
<sequence>MLTTISKVHS</sequence>
<gene>
    <name evidence="1" type="ORF">C5167_050395</name>
</gene>
<accession>A0A4Y7KNJ6</accession>
<reference evidence="1 2" key="1">
    <citation type="journal article" date="2018" name="Science">
        <title>The opium poppy genome and morphinan production.</title>
        <authorList>
            <person name="Guo L."/>
            <person name="Winzer T."/>
            <person name="Yang X."/>
            <person name="Li Y."/>
            <person name="Ning Z."/>
            <person name="He Z."/>
            <person name="Teodor R."/>
            <person name="Lu Y."/>
            <person name="Bowser T.A."/>
            <person name="Graham I.A."/>
            <person name="Ye K."/>
        </authorList>
    </citation>
    <scope>NUCLEOTIDE SEQUENCE [LARGE SCALE GENOMIC DNA]</scope>
    <source>
        <strain evidence="2">cv. HN1</strain>
        <tissue evidence="1">Leaves</tissue>
    </source>
</reference>
<proteinExistence type="predicted"/>
<organism evidence="1 2">
    <name type="scientific">Papaver somniferum</name>
    <name type="common">Opium poppy</name>
    <dbReference type="NCBI Taxonomy" id="3469"/>
    <lineage>
        <taxon>Eukaryota</taxon>
        <taxon>Viridiplantae</taxon>
        <taxon>Streptophyta</taxon>
        <taxon>Embryophyta</taxon>
        <taxon>Tracheophyta</taxon>
        <taxon>Spermatophyta</taxon>
        <taxon>Magnoliopsida</taxon>
        <taxon>Ranunculales</taxon>
        <taxon>Papaveraceae</taxon>
        <taxon>Papaveroideae</taxon>
        <taxon>Papaver</taxon>
    </lineage>
</organism>
<evidence type="ECO:0000313" key="1">
    <source>
        <dbReference type="EMBL" id="RZC74914.1"/>
    </source>
</evidence>